<dbReference type="AlphaFoldDB" id="A0A5B7X6L5"/>
<name>A0A5B7X6L5_9FLAO</name>
<dbReference type="KEGG" id="afla:FHG64_16095"/>
<keyword evidence="2" id="KW-1185">Reference proteome</keyword>
<reference evidence="1 2" key="1">
    <citation type="submission" date="2019-06" db="EMBL/GenBank/DDBJ databases">
        <title>Complete genome sequence of Antarcticibacterium flavum KCTC 52984T from an Antarctic marine sediment.</title>
        <authorList>
            <person name="Lee Y.M."/>
            <person name="Shin S.C."/>
        </authorList>
    </citation>
    <scope>NUCLEOTIDE SEQUENCE [LARGE SCALE GENOMIC DNA]</scope>
    <source>
        <strain evidence="1 2">KCTC 52984</strain>
    </source>
</reference>
<sequence length="112" mass="12485">MKGCLQVVGILIIGIFIIGLIGSSVDGEPEDQRTDSYALIYAEKAIKSKLKAPSTADFPGIRGAEINREGDTFYVISYVDSQNGFGAMIRSYWEVRVEFIEDKVRTRILSFE</sequence>
<gene>
    <name evidence="1" type="ORF">FHG64_16095</name>
</gene>
<dbReference type="OrthoDB" id="9758243at2"/>
<accession>A0A5B7X6L5</accession>
<protein>
    <submittedName>
        <fullName evidence="1">Uncharacterized protein</fullName>
    </submittedName>
</protein>
<dbReference type="Proteomes" id="UP000309016">
    <property type="component" value="Chromosome"/>
</dbReference>
<proteinExistence type="predicted"/>
<organism evidence="1 2">
    <name type="scientific">Antarcticibacterium flavum</name>
    <dbReference type="NCBI Taxonomy" id="2058175"/>
    <lineage>
        <taxon>Bacteria</taxon>
        <taxon>Pseudomonadati</taxon>
        <taxon>Bacteroidota</taxon>
        <taxon>Flavobacteriia</taxon>
        <taxon>Flavobacteriales</taxon>
        <taxon>Flavobacteriaceae</taxon>
        <taxon>Antarcticibacterium</taxon>
    </lineage>
</organism>
<evidence type="ECO:0000313" key="2">
    <source>
        <dbReference type="Proteomes" id="UP000309016"/>
    </source>
</evidence>
<evidence type="ECO:0000313" key="1">
    <source>
        <dbReference type="EMBL" id="QCY70790.1"/>
    </source>
</evidence>
<dbReference type="RefSeq" id="WP_139067348.1">
    <property type="nucleotide sequence ID" value="NZ_CP040812.1"/>
</dbReference>
<dbReference type="EMBL" id="CP040812">
    <property type="protein sequence ID" value="QCY70790.1"/>
    <property type="molecule type" value="Genomic_DNA"/>
</dbReference>